<dbReference type="SMART" id="SM00342">
    <property type="entry name" value="HTH_ARAC"/>
    <property type="match status" value="1"/>
</dbReference>
<accession>A0A402AWY7</accession>
<keyword evidence="1" id="KW-0805">Transcription regulation</keyword>
<gene>
    <name evidence="4" type="ORF">KDK_73630</name>
</gene>
<dbReference type="InterPro" id="IPR052158">
    <property type="entry name" value="INH-QAR"/>
</dbReference>
<dbReference type="CDD" id="cd03137">
    <property type="entry name" value="GATase1_AraC_1"/>
    <property type="match status" value="1"/>
</dbReference>
<dbReference type="GO" id="GO:0003700">
    <property type="term" value="F:DNA-binding transcription factor activity"/>
    <property type="evidence" value="ECO:0007669"/>
    <property type="project" value="InterPro"/>
</dbReference>
<dbReference type="SUPFAM" id="SSF52317">
    <property type="entry name" value="Class I glutamine amidotransferase-like"/>
    <property type="match status" value="1"/>
</dbReference>
<dbReference type="Pfam" id="PF12833">
    <property type="entry name" value="HTH_18"/>
    <property type="match status" value="1"/>
</dbReference>
<sequence>MTVLASFLTTIQQAGVLETQEQRVFFLVLPQVNLLDLAGPAQVFHAAAQLGMPYRLIFCAHRPEVCSAQGLVFAHLQPLEPVQPGDLVIVPGLQLGSEEARRGQWEPTIIRWLRQVYDGGSSIASICTGAFALGEAGLLDGRRCTTHWITLAALQERYPRARVLDNALFVHDNRVTTSAGIASGIDMALSLLEQRHGPLFTAQVARYLVVYLRRNGSQSQDSIYLQYRTHLDPAVHQVQDYLISHIAGSVSLQTLADIAHLSVRSLTRCFKEATGLTPVQYHQRLQIELATTLLHDPDLSIEEVAHKCGFEDARHFRRLWQRSFGVPPSVSRNIQTLS</sequence>
<dbReference type="InterPro" id="IPR029062">
    <property type="entry name" value="Class_I_gatase-like"/>
</dbReference>
<feature type="domain" description="HTH araC/xylS-type" evidence="3">
    <location>
        <begin position="236"/>
        <end position="334"/>
    </location>
</feature>
<evidence type="ECO:0000259" key="3">
    <source>
        <dbReference type="PROSITE" id="PS01124"/>
    </source>
</evidence>
<dbReference type="PANTHER" id="PTHR43130:SF3">
    <property type="entry name" value="HTH-TYPE TRANSCRIPTIONAL REGULATOR RV1931C"/>
    <property type="match status" value="1"/>
</dbReference>
<dbReference type="AlphaFoldDB" id="A0A402AWY7"/>
<dbReference type="EMBL" id="BIFS01000002">
    <property type="protein sequence ID" value="GCE23563.1"/>
    <property type="molecule type" value="Genomic_DNA"/>
</dbReference>
<name>A0A402AWY7_9CHLR</name>
<dbReference type="Gene3D" id="3.40.50.880">
    <property type="match status" value="1"/>
</dbReference>
<evidence type="ECO:0000256" key="2">
    <source>
        <dbReference type="ARBA" id="ARBA00023163"/>
    </source>
</evidence>
<comment type="caution">
    <text evidence="4">The sequence shown here is derived from an EMBL/GenBank/DDBJ whole genome shotgun (WGS) entry which is preliminary data.</text>
</comment>
<proteinExistence type="predicted"/>
<dbReference type="PANTHER" id="PTHR43130">
    <property type="entry name" value="ARAC-FAMILY TRANSCRIPTIONAL REGULATOR"/>
    <property type="match status" value="1"/>
</dbReference>
<dbReference type="InterPro" id="IPR018060">
    <property type="entry name" value="HTH_AraC"/>
</dbReference>
<dbReference type="InterPro" id="IPR009057">
    <property type="entry name" value="Homeodomain-like_sf"/>
</dbReference>
<protein>
    <submittedName>
        <fullName evidence="4">AraC family transcriptional regulator</fullName>
    </submittedName>
</protein>
<evidence type="ECO:0000256" key="1">
    <source>
        <dbReference type="ARBA" id="ARBA00023015"/>
    </source>
</evidence>
<evidence type="ECO:0000313" key="5">
    <source>
        <dbReference type="Proteomes" id="UP000287188"/>
    </source>
</evidence>
<keyword evidence="5" id="KW-1185">Reference proteome</keyword>
<dbReference type="PROSITE" id="PS01124">
    <property type="entry name" value="HTH_ARAC_FAMILY_2"/>
    <property type="match status" value="1"/>
</dbReference>
<dbReference type="InterPro" id="IPR002818">
    <property type="entry name" value="DJ-1/PfpI"/>
</dbReference>
<evidence type="ECO:0000313" key="4">
    <source>
        <dbReference type="EMBL" id="GCE23563.1"/>
    </source>
</evidence>
<organism evidence="4 5">
    <name type="scientific">Dictyobacter kobayashii</name>
    <dbReference type="NCBI Taxonomy" id="2014872"/>
    <lineage>
        <taxon>Bacteria</taxon>
        <taxon>Bacillati</taxon>
        <taxon>Chloroflexota</taxon>
        <taxon>Ktedonobacteria</taxon>
        <taxon>Ktedonobacterales</taxon>
        <taxon>Dictyobacteraceae</taxon>
        <taxon>Dictyobacter</taxon>
    </lineage>
</organism>
<keyword evidence="2" id="KW-0804">Transcription</keyword>
<reference evidence="5" key="1">
    <citation type="submission" date="2018-12" db="EMBL/GenBank/DDBJ databases">
        <title>Tengunoibacter tsumagoiensis gen. nov., sp. nov., Dictyobacter kobayashii sp. nov., D. alpinus sp. nov., and D. joshuensis sp. nov. and description of Dictyobacteraceae fam. nov. within the order Ktedonobacterales isolated from Tengu-no-mugimeshi.</title>
        <authorList>
            <person name="Wang C.M."/>
            <person name="Zheng Y."/>
            <person name="Sakai Y."/>
            <person name="Toyoda A."/>
            <person name="Minakuchi Y."/>
            <person name="Abe K."/>
            <person name="Yokota A."/>
            <person name="Yabe S."/>
        </authorList>
    </citation>
    <scope>NUCLEOTIDE SEQUENCE [LARGE SCALE GENOMIC DNA]</scope>
    <source>
        <strain evidence="5">Uno11</strain>
    </source>
</reference>
<dbReference type="Pfam" id="PF01965">
    <property type="entry name" value="DJ-1_PfpI"/>
    <property type="match status" value="1"/>
</dbReference>
<dbReference type="Proteomes" id="UP000287188">
    <property type="component" value="Unassembled WGS sequence"/>
</dbReference>
<dbReference type="Gene3D" id="1.10.10.60">
    <property type="entry name" value="Homeodomain-like"/>
    <property type="match status" value="1"/>
</dbReference>
<dbReference type="SUPFAM" id="SSF46689">
    <property type="entry name" value="Homeodomain-like"/>
    <property type="match status" value="2"/>
</dbReference>
<dbReference type="OrthoDB" id="6382410at2"/>
<dbReference type="GO" id="GO:0043565">
    <property type="term" value="F:sequence-specific DNA binding"/>
    <property type="evidence" value="ECO:0007669"/>
    <property type="project" value="InterPro"/>
</dbReference>